<sequence length="181" mass="19640">MSAKRLAESDDTNDSGRSAKAAKSDLEPTPRDTLVLFEGPDAFDSPETGLCLEGAELLSLSRGQRTVYVYPVPQQKGNLYAVSPIDCCTEQVIVIRNHVAQQEAITIVAIAIAATKAVVSNQESQRIVMFRWTNLGSIHAGPNKPVPEARTRGTEMLSLFDIGVNSTLPPSKKRVLYADLD</sequence>
<reference evidence="2 3" key="1">
    <citation type="journal article" date="2014" name="BMC Genomics">
        <title>Comparative genome sequencing reveals chemotype-specific gene clusters in the toxigenic black mold Stachybotrys.</title>
        <authorList>
            <person name="Semeiks J."/>
            <person name="Borek D."/>
            <person name="Otwinowski Z."/>
            <person name="Grishin N.V."/>
        </authorList>
    </citation>
    <scope>NUCLEOTIDE SEQUENCE [LARGE SCALE GENOMIC DNA]</scope>
    <source>
        <strain evidence="2 3">IBT 40285</strain>
    </source>
</reference>
<feature type="region of interest" description="Disordered" evidence="1">
    <location>
        <begin position="1"/>
        <end position="31"/>
    </location>
</feature>
<dbReference type="HOGENOM" id="CLU_1489939_0_0_1"/>
<organism evidence="2 3">
    <name type="scientific">Stachybotrys chlorohalonatus (strain IBT 40285)</name>
    <dbReference type="NCBI Taxonomy" id="1283841"/>
    <lineage>
        <taxon>Eukaryota</taxon>
        <taxon>Fungi</taxon>
        <taxon>Dikarya</taxon>
        <taxon>Ascomycota</taxon>
        <taxon>Pezizomycotina</taxon>
        <taxon>Sordariomycetes</taxon>
        <taxon>Hypocreomycetidae</taxon>
        <taxon>Hypocreales</taxon>
        <taxon>Stachybotryaceae</taxon>
        <taxon>Stachybotrys</taxon>
    </lineage>
</organism>
<evidence type="ECO:0000256" key="1">
    <source>
        <dbReference type="SAM" id="MobiDB-lite"/>
    </source>
</evidence>
<protein>
    <submittedName>
        <fullName evidence="2">Uncharacterized protein</fullName>
    </submittedName>
</protein>
<accession>A0A084Q8G9</accession>
<keyword evidence="3" id="KW-1185">Reference proteome</keyword>
<name>A0A084Q8G9_STAC4</name>
<evidence type="ECO:0000313" key="2">
    <source>
        <dbReference type="EMBL" id="KFA60254.1"/>
    </source>
</evidence>
<dbReference type="AlphaFoldDB" id="A0A084Q8G9"/>
<dbReference type="Proteomes" id="UP000028524">
    <property type="component" value="Unassembled WGS sequence"/>
</dbReference>
<dbReference type="OrthoDB" id="10482541at2759"/>
<dbReference type="EMBL" id="KL660941">
    <property type="protein sequence ID" value="KFA60254.1"/>
    <property type="molecule type" value="Genomic_DNA"/>
</dbReference>
<dbReference type="InParanoid" id="A0A084Q8G9"/>
<proteinExistence type="predicted"/>
<gene>
    <name evidence="2" type="ORF">S40285_10579</name>
</gene>
<evidence type="ECO:0000313" key="3">
    <source>
        <dbReference type="Proteomes" id="UP000028524"/>
    </source>
</evidence>